<protein>
    <recommendedName>
        <fullName evidence="10">G-protein coupled receptors family 1 profile domain-containing protein</fullName>
    </recommendedName>
</protein>
<name>A0AAN8KFZ7_PATCE</name>
<evidence type="ECO:0000313" key="11">
    <source>
        <dbReference type="EMBL" id="KAK6190735.1"/>
    </source>
</evidence>
<dbReference type="SUPFAM" id="SSF81321">
    <property type="entry name" value="Family A G protein-coupled receptor-like"/>
    <property type="match status" value="1"/>
</dbReference>
<feature type="transmembrane region" description="Helical" evidence="9">
    <location>
        <begin position="195"/>
        <end position="217"/>
    </location>
</feature>
<dbReference type="Pfam" id="PF00001">
    <property type="entry name" value="7tm_1"/>
    <property type="match status" value="1"/>
</dbReference>
<keyword evidence="5" id="KW-0297">G-protein coupled receptor</keyword>
<feature type="transmembrane region" description="Helical" evidence="9">
    <location>
        <begin position="296"/>
        <end position="317"/>
    </location>
</feature>
<evidence type="ECO:0000256" key="2">
    <source>
        <dbReference type="ARBA" id="ARBA00022475"/>
    </source>
</evidence>
<reference evidence="11 12" key="1">
    <citation type="submission" date="2024-01" db="EMBL/GenBank/DDBJ databases">
        <title>The genome of the rayed Mediterranean limpet Patella caerulea (Linnaeus, 1758).</title>
        <authorList>
            <person name="Anh-Thu Weber A."/>
            <person name="Halstead-Nussloch G."/>
        </authorList>
    </citation>
    <scope>NUCLEOTIDE SEQUENCE [LARGE SCALE GENOMIC DNA]</scope>
    <source>
        <strain evidence="11">AATW-2023a</strain>
        <tissue evidence="11">Whole specimen</tissue>
    </source>
</reference>
<dbReference type="GO" id="GO:0005886">
    <property type="term" value="C:plasma membrane"/>
    <property type="evidence" value="ECO:0007669"/>
    <property type="project" value="UniProtKB-SubCell"/>
</dbReference>
<sequence length="424" mass="47020">MVEENTTAILMVTDNILDDNDISHRLWFPDTVYILRGVSLIIISLFGAIFNAFMVIAIVPNRRLRTVRNVLLVHLGSVGLAASVITTFVPAIVILKREWIGGSITCQIYAFVNSILTCVSVWTITALSWDKYQTIAAPLHHSLTATFKKMSGCFLGFWTCAVALCLPPLMGANEYALHPAMGLCAVRGTNVHHRWYTVVYICCAFCIPLALVIYCYAHIFRIARTQSSRIAATMVRMVSVIQAPIAPANPTTLSMRGTKAMSTILQLVGSFALTYIPYSVVLSYEICKGDSANSVLVSISTTFFQAAPFTNAAIYGLRNKILRGSFYRYTRRKIQHLCYKDTRRGSFKSIKKSTSTARLPILNRKLNLQNGNNLKRTYSVQVCLHEMKDNDLLSAPSLPRAHSYTGVANGQPFLPLISEKGETA</sequence>
<dbReference type="InterPro" id="IPR000276">
    <property type="entry name" value="GPCR_Rhodpsn"/>
</dbReference>
<evidence type="ECO:0000256" key="4">
    <source>
        <dbReference type="ARBA" id="ARBA00022989"/>
    </source>
</evidence>
<dbReference type="Gene3D" id="1.20.1070.10">
    <property type="entry name" value="Rhodopsin 7-helix transmembrane proteins"/>
    <property type="match status" value="1"/>
</dbReference>
<gene>
    <name evidence="11" type="ORF">SNE40_002533</name>
</gene>
<evidence type="ECO:0000256" key="5">
    <source>
        <dbReference type="ARBA" id="ARBA00023040"/>
    </source>
</evidence>
<dbReference type="EMBL" id="JAZGQO010000002">
    <property type="protein sequence ID" value="KAK6190735.1"/>
    <property type="molecule type" value="Genomic_DNA"/>
</dbReference>
<evidence type="ECO:0000259" key="10">
    <source>
        <dbReference type="PROSITE" id="PS50262"/>
    </source>
</evidence>
<keyword evidence="2" id="KW-1003">Cell membrane</keyword>
<evidence type="ECO:0000313" key="12">
    <source>
        <dbReference type="Proteomes" id="UP001347796"/>
    </source>
</evidence>
<feature type="transmembrane region" description="Helical" evidence="9">
    <location>
        <begin position="71"/>
        <end position="95"/>
    </location>
</feature>
<comment type="caution">
    <text evidence="11">The sequence shown here is derived from an EMBL/GenBank/DDBJ whole genome shotgun (WGS) entry which is preliminary data.</text>
</comment>
<dbReference type="Proteomes" id="UP001347796">
    <property type="component" value="Unassembled WGS sequence"/>
</dbReference>
<dbReference type="PANTHER" id="PTHR22752">
    <property type="entry name" value="G PROTEIN-COUPLED RECEPTOR"/>
    <property type="match status" value="1"/>
</dbReference>
<feature type="transmembrane region" description="Helical" evidence="9">
    <location>
        <begin position="264"/>
        <end position="284"/>
    </location>
</feature>
<dbReference type="CDD" id="cd00637">
    <property type="entry name" value="7tm_classA_rhodopsin-like"/>
    <property type="match status" value="1"/>
</dbReference>
<keyword evidence="12" id="KW-1185">Reference proteome</keyword>
<keyword evidence="8" id="KW-0807">Transducer</keyword>
<comment type="subcellular location">
    <subcellularLocation>
        <location evidence="1">Cell membrane</location>
        <topology evidence="1">Multi-pass membrane protein</topology>
    </subcellularLocation>
</comment>
<feature type="domain" description="G-protein coupled receptors family 1 profile" evidence="10">
    <location>
        <begin position="50"/>
        <end position="315"/>
    </location>
</feature>
<accession>A0AAN8KFZ7</accession>
<keyword evidence="6 9" id="KW-0472">Membrane</keyword>
<dbReference type="PRINTS" id="PR00237">
    <property type="entry name" value="GPCRRHODOPSN"/>
</dbReference>
<evidence type="ECO:0000256" key="7">
    <source>
        <dbReference type="ARBA" id="ARBA00023170"/>
    </source>
</evidence>
<feature type="transmembrane region" description="Helical" evidence="9">
    <location>
        <begin position="107"/>
        <end position="129"/>
    </location>
</feature>
<evidence type="ECO:0000256" key="1">
    <source>
        <dbReference type="ARBA" id="ARBA00004651"/>
    </source>
</evidence>
<evidence type="ECO:0000256" key="9">
    <source>
        <dbReference type="SAM" id="Phobius"/>
    </source>
</evidence>
<feature type="transmembrane region" description="Helical" evidence="9">
    <location>
        <begin position="33"/>
        <end position="59"/>
    </location>
</feature>
<organism evidence="11 12">
    <name type="scientific">Patella caerulea</name>
    <name type="common">Rayed Mediterranean limpet</name>
    <dbReference type="NCBI Taxonomy" id="87958"/>
    <lineage>
        <taxon>Eukaryota</taxon>
        <taxon>Metazoa</taxon>
        <taxon>Spiralia</taxon>
        <taxon>Lophotrochozoa</taxon>
        <taxon>Mollusca</taxon>
        <taxon>Gastropoda</taxon>
        <taxon>Patellogastropoda</taxon>
        <taxon>Patelloidea</taxon>
        <taxon>Patellidae</taxon>
        <taxon>Patella</taxon>
    </lineage>
</organism>
<evidence type="ECO:0000256" key="6">
    <source>
        <dbReference type="ARBA" id="ARBA00023136"/>
    </source>
</evidence>
<keyword evidence="3 9" id="KW-0812">Transmembrane</keyword>
<dbReference type="PROSITE" id="PS50262">
    <property type="entry name" value="G_PROTEIN_RECEP_F1_2"/>
    <property type="match status" value="1"/>
</dbReference>
<keyword evidence="4 9" id="KW-1133">Transmembrane helix</keyword>
<dbReference type="GO" id="GO:0004930">
    <property type="term" value="F:G protein-coupled receptor activity"/>
    <property type="evidence" value="ECO:0007669"/>
    <property type="project" value="UniProtKB-KW"/>
</dbReference>
<keyword evidence="7" id="KW-0675">Receptor</keyword>
<feature type="transmembrane region" description="Helical" evidence="9">
    <location>
        <begin position="150"/>
        <end position="170"/>
    </location>
</feature>
<evidence type="ECO:0000256" key="3">
    <source>
        <dbReference type="ARBA" id="ARBA00022692"/>
    </source>
</evidence>
<evidence type="ECO:0000256" key="8">
    <source>
        <dbReference type="ARBA" id="ARBA00023224"/>
    </source>
</evidence>
<proteinExistence type="predicted"/>
<dbReference type="InterPro" id="IPR017452">
    <property type="entry name" value="GPCR_Rhodpsn_7TM"/>
</dbReference>
<dbReference type="AlphaFoldDB" id="A0AAN8KFZ7"/>